<dbReference type="RefSeq" id="XP_069228130.1">
    <property type="nucleotide sequence ID" value="XM_069374770.1"/>
</dbReference>
<protein>
    <recommendedName>
        <fullName evidence="5">Protein EFR3</fullName>
    </recommendedName>
</protein>
<accession>A0AB34KIT7</accession>
<dbReference type="GO" id="GO:0005886">
    <property type="term" value="C:plasma membrane"/>
    <property type="evidence" value="ECO:0007669"/>
    <property type="project" value="TreeGrafter"/>
</dbReference>
<comment type="caution">
    <text evidence="3">The sequence shown here is derived from an EMBL/GenBank/DDBJ whole genome shotgun (WGS) entry which is preliminary data.</text>
</comment>
<comment type="similarity">
    <text evidence="1">Belongs to the EFR3 family.</text>
</comment>
<feature type="compositionally biased region" description="Polar residues" evidence="2">
    <location>
        <begin position="905"/>
        <end position="916"/>
    </location>
</feature>
<dbReference type="PANTHER" id="PTHR47766">
    <property type="entry name" value="PROTEIN EFR3"/>
    <property type="match status" value="1"/>
</dbReference>
<feature type="compositionally biased region" description="Polar residues" evidence="2">
    <location>
        <begin position="928"/>
        <end position="949"/>
    </location>
</feature>
<dbReference type="PANTHER" id="PTHR47766:SF1">
    <property type="entry name" value="PROTEIN EFR3"/>
    <property type="match status" value="1"/>
</dbReference>
<dbReference type="SUPFAM" id="SSF48371">
    <property type="entry name" value="ARM repeat"/>
    <property type="match status" value="1"/>
</dbReference>
<dbReference type="GO" id="GO:0072659">
    <property type="term" value="P:protein localization to plasma membrane"/>
    <property type="evidence" value="ECO:0007669"/>
    <property type="project" value="InterPro"/>
</dbReference>
<evidence type="ECO:0000313" key="3">
    <source>
        <dbReference type="EMBL" id="KAL1585024.1"/>
    </source>
</evidence>
<feature type="compositionally biased region" description="Polar residues" evidence="2">
    <location>
        <begin position="441"/>
        <end position="450"/>
    </location>
</feature>
<dbReference type="InterPro" id="IPR016024">
    <property type="entry name" value="ARM-type_fold"/>
</dbReference>
<feature type="region of interest" description="Disordered" evidence="2">
    <location>
        <begin position="962"/>
        <end position="1091"/>
    </location>
</feature>
<dbReference type="EMBL" id="JAAQHG020000022">
    <property type="protein sequence ID" value="KAL1585024.1"/>
    <property type="molecule type" value="Genomic_DNA"/>
</dbReference>
<feature type="region of interest" description="Disordered" evidence="2">
    <location>
        <begin position="905"/>
        <end position="949"/>
    </location>
</feature>
<feature type="compositionally biased region" description="Low complexity" evidence="2">
    <location>
        <begin position="1006"/>
        <end position="1017"/>
    </location>
</feature>
<feature type="compositionally biased region" description="Polar residues" evidence="2">
    <location>
        <begin position="971"/>
        <end position="981"/>
    </location>
</feature>
<keyword evidence="4" id="KW-1185">Reference proteome</keyword>
<evidence type="ECO:0000256" key="2">
    <source>
        <dbReference type="SAM" id="MobiDB-lite"/>
    </source>
</evidence>
<dbReference type="AlphaFoldDB" id="A0AB34KIT7"/>
<dbReference type="GeneID" id="96007608"/>
<feature type="region of interest" description="Disordered" evidence="2">
    <location>
        <begin position="436"/>
        <end position="464"/>
    </location>
</feature>
<organism evidence="3 4">
    <name type="scientific">Cladosporium halotolerans</name>
    <dbReference type="NCBI Taxonomy" id="1052096"/>
    <lineage>
        <taxon>Eukaryota</taxon>
        <taxon>Fungi</taxon>
        <taxon>Dikarya</taxon>
        <taxon>Ascomycota</taxon>
        <taxon>Pezizomycotina</taxon>
        <taxon>Dothideomycetes</taxon>
        <taxon>Dothideomycetidae</taxon>
        <taxon>Cladosporiales</taxon>
        <taxon>Cladosporiaceae</taxon>
        <taxon>Cladosporium</taxon>
    </lineage>
</organism>
<dbReference type="Pfam" id="PF21072">
    <property type="entry name" value="EFR3"/>
    <property type="match status" value="1"/>
</dbReference>
<evidence type="ECO:0008006" key="5">
    <source>
        <dbReference type="Google" id="ProtNLM"/>
    </source>
</evidence>
<reference evidence="3 4" key="1">
    <citation type="journal article" date="2020" name="Microbiol. Resour. Announc.">
        <title>Draft Genome Sequence of a Cladosporium Species Isolated from the Mesophotic Ascidian Didemnum maculosum.</title>
        <authorList>
            <person name="Gioti A."/>
            <person name="Siaperas R."/>
            <person name="Nikolaivits E."/>
            <person name="Le Goff G."/>
            <person name="Ouazzani J."/>
            <person name="Kotoulas G."/>
            <person name="Topakas E."/>
        </authorList>
    </citation>
    <scope>NUCLEOTIDE SEQUENCE [LARGE SCALE GENOMIC DNA]</scope>
    <source>
        <strain evidence="3 4">TM138-S3</strain>
    </source>
</reference>
<evidence type="ECO:0000256" key="1">
    <source>
        <dbReference type="ARBA" id="ARBA00010216"/>
    </source>
</evidence>
<proteinExistence type="inferred from homology"/>
<dbReference type="InterPro" id="IPR049150">
    <property type="entry name" value="EFR3_HEAT-like_rpt"/>
</dbReference>
<dbReference type="Proteomes" id="UP000803884">
    <property type="component" value="Unassembled WGS sequence"/>
</dbReference>
<evidence type="ECO:0000313" key="4">
    <source>
        <dbReference type="Proteomes" id="UP000803884"/>
    </source>
</evidence>
<sequence>MVKSHLPAHMDSVRQKLRPKHQLLVLKCYPRLPRNSAADVNPNGSELSYLLYYASTRRSKLQKVGTFLERKTANDVYKAQSARVLVTLKILTALLENKVVGSANGFSLIAPYVLRTISGVLQNTNDISLVEASLKTWEVLCKHQDPATLAADHEYQELYEVVVRQWSEFAQKTASKKIGKATTAVTVPDAVRLREAGLGAIKAMLVSESLASEVGRQLNRTIPAVLSNLRGDSAIHLAHLQRVSRRNEEEEKEKAIQRRQSLNTVRTDQGTASFDSDARAAEGTVQDADKIAEEGVSVAALDCLKTVFETDDRAQVRSATNEVLKYLVRYQLENRPETSVSQKAPAVNDWASWAVKLFEIITACTAVQDRYILLVTAAETLTHLPVNDSDLAQHLLLTYLIDDILRSDLNLIGLSVMDILLGLVQHILRVLQLSGPPGTARTASSGNSSNEELKDKQSPTAVPSAPRVELLTRLKSCIADLATHVYYTDQIGDMISAILLRLKPNSSPTAEQSPAATAAAIEEPMSAVSQSATNISLTARERSHSQSGGFFTYDTARQVALEVARDVMVVANSSRTRSSGGVAESRNTVPLSTWEGTQWLLRDPSPSVRRAYVDALCTWLTLETRKSDAKIPEPAQQFTKRARSADPNGTLARRALSNASNKNRQSKKVRNTFLQLLNLAVYENALHFAADSESDMLLLHLLNVTLLQSLGINAVQGSMPMIFALQEEIPNVALPLAKIRLGSLVHGYFWQLCEQFDAEPEVVGEETHAEISRRKQHGVWMQAITVPAAPLESISSYASKSSSVPELSPDNIAHEDLKPLDHRPALVERIGNAYSTVFLSPPTSPPTSPGRSFSVSAIDRSTSYLTAKTSAPQPSLPERAKDAMLAIWTKDACLAAVAAAAPKSISLSGTQSSPRNGNHRQLLGAMNPVSSRNSSNPQIDSGQFSASQLNGDSMNYRQQAFGRTSGRLDSRSPNGRPSGSTNDRRSSSAAGGNRALRVDELKRVLAGGAPPSIAPASRGEPAGDDSASESLVDVGDAELGSESDYGHPTERRKVSRKTSKTDLAALLEGIGLEETEEEGQGRKMGMVRPPY</sequence>
<gene>
    <name evidence="3" type="ORF">WHR41_06165</name>
</gene>
<dbReference type="InterPro" id="IPR039786">
    <property type="entry name" value="EFR3"/>
</dbReference>
<name>A0AB34KIT7_9PEZI</name>